<dbReference type="PANTHER" id="PTHR23117:SF13">
    <property type="entry name" value="GUANYLATE KINASE"/>
    <property type="match status" value="1"/>
</dbReference>
<comment type="similarity">
    <text evidence="2">Belongs to the guanylate kinase family.</text>
</comment>
<evidence type="ECO:0000256" key="2">
    <source>
        <dbReference type="ARBA" id="ARBA00005790"/>
    </source>
</evidence>
<dbReference type="InterPro" id="IPR027417">
    <property type="entry name" value="P-loop_NTPase"/>
</dbReference>
<protein>
    <submittedName>
        <fullName evidence="7">AAA family ATPase</fullName>
    </submittedName>
</protein>
<reference evidence="7 8" key="1">
    <citation type="submission" date="2020-12" db="EMBL/GenBank/DDBJ databases">
        <title>Vagococcus allomyrinae sp. nov. and Enterococcus lavae sp. nov., isolated from the larvae of Allomyrina dichotoma.</title>
        <authorList>
            <person name="Lee S.D."/>
        </authorList>
    </citation>
    <scope>NUCLEOTIDE SEQUENCE [LARGE SCALE GENOMIC DNA]</scope>
    <source>
        <strain evidence="7 8">BWM-S5</strain>
    </source>
</reference>
<dbReference type="Proteomes" id="UP000673375">
    <property type="component" value="Unassembled WGS sequence"/>
</dbReference>
<feature type="domain" description="Guanylate kinase-like" evidence="6">
    <location>
        <begin position="8"/>
        <end position="187"/>
    </location>
</feature>
<evidence type="ECO:0000313" key="8">
    <source>
        <dbReference type="Proteomes" id="UP000673375"/>
    </source>
</evidence>
<dbReference type="Pfam" id="PF00625">
    <property type="entry name" value="Guanylate_kin"/>
    <property type="match status" value="1"/>
</dbReference>
<dbReference type="SMART" id="SM00072">
    <property type="entry name" value="GuKc"/>
    <property type="match status" value="1"/>
</dbReference>
<evidence type="ECO:0000313" key="7">
    <source>
        <dbReference type="EMBL" id="MBP1045132.1"/>
    </source>
</evidence>
<dbReference type="PROSITE" id="PS00856">
    <property type="entry name" value="GUANYLATE_KINASE_1"/>
    <property type="match status" value="1"/>
</dbReference>
<name>A0ABS4CFU0_9ENTE</name>
<evidence type="ECO:0000259" key="6">
    <source>
        <dbReference type="PROSITE" id="PS50052"/>
    </source>
</evidence>
<keyword evidence="4" id="KW-0418">Kinase</keyword>
<proteinExistence type="inferred from homology"/>
<sequence>MTEKKITYPIFIIMGASGSGKTKITELAFPKEAKIVSFTTRKKRWREEEGIDYYFINQQQFEKLIEGNQLIEYDLYDGNYYGVGREEILRKAKKHVVYNVLTLKGFQTLRAELGEQVIPVFLDVSKKNILKRLKKRNESEESIKKRSAIYEKDMEIKKALQVYDNLYIIDGDQNIQTTVTELKQIISIYEK</sequence>
<evidence type="ECO:0000256" key="3">
    <source>
        <dbReference type="ARBA" id="ARBA00022679"/>
    </source>
</evidence>
<comment type="catalytic activity">
    <reaction evidence="5">
        <text>GMP + ATP = GDP + ADP</text>
        <dbReference type="Rhea" id="RHEA:20780"/>
        <dbReference type="ChEBI" id="CHEBI:30616"/>
        <dbReference type="ChEBI" id="CHEBI:58115"/>
        <dbReference type="ChEBI" id="CHEBI:58189"/>
        <dbReference type="ChEBI" id="CHEBI:456216"/>
        <dbReference type="EC" id="2.7.4.8"/>
    </reaction>
</comment>
<evidence type="ECO:0000256" key="1">
    <source>
        <dbReference type="ARBA" id="ARBA00003531"/>
    </source>
</evidence>
<dbReference type="InterPro" id="IPR020590">
    <property type="entry name" value="Guanylate_kinase_CS"/>
</dbReference>
<dbReference type="InterPro" id="IPR008144">
    <property type="entry name" value="Guanylate_kin-like_dom"/>
</dbReference>
<comment type="function">
    <text evidence="1">Essential for recycling GMP and indirectly, cGMP.</text>
</comment>
<comment type="caution">
    <text evidence="7">The sequence shown here is derived from an EMBL/GenBank/DDBJ whole genome shotgun (WGS) entry which is preliminary data.</text>
</comment>
<keyword evidence="3" id="KW-0808">Transferase</keyword>
<organism evidence="7 8">
    <name type="scientific">Enterococcus larvae</name>
    <dbReference type="NCBI Taxonomy" id="2794352"/>
    <lineage>
        <taxon>Bacteria</taxon>
        <taxon>Bacillati</taxon>
        <taxon>Bacillota</taxon>
        <taxon>Bacilli</taxon>
        <taxon>Lactobacillales</taxon>
        <taxon>Enterococcaceae</taxon>
        <taxon>Enterococcus</taxon>
    </lineage>
</organism>
<evidence type="ECO:0000256" key="4">
    <source>
        <dbReference type="ARBA" id="ARBA00022777"/>
    </source>
</evidence>
<gene>
    <name evidence="7" type="ORF">I6N96_02495</name>
</gene>
<dbReference type="RefSeq" id="WP_209555918.1">
    <property type="nucleotide sequence ID" value="NZ_JAEDXU010000001.1"/>
</dbReference>
<evidence type="ECO:0000256" key="5">
    <source>
        <dbReference type="ARBA" id="ARBA00048594"/>
    </source>
</evidence>
<dbReference type="InterPro" id="IPR008145">
    <property type="entry name" value="GK/Ca_channel_bsu"/>
</dbReference>
<keyword evidence="8" id="KW-1185">Reference proteome</keyword>
<dbReference type="PROSITE" id="PS50052">
    <property type="entry name" value="GUANYLATE_KINASE_2"/>
    <property type="match status" value="1"/>
</dbReference>
<accession>A0ABS4CFU0</accession>
<dbReference type="PANTHER" id="PTHR23117">
    <property type="entry name" value="GUANYLATE KINASE-RELATED"/>
    <property type="match status" value="1"/>
</dbReference>
<dbReference type="EMBL" id="JAEDXU010000001">
    <property type="protein sequence ID" value="MBP1045132.1"/>
    <property type="molecule type" value="Genomic_DNA"/>
</dbReference>
<dbReference type="Gene3D" id="3.40.50.300">
    <property type="entry name" value="P-loop containing nucleotide triphosphate hydrolases"/>
    <property type="match status" value="1"/>
</dbReference>
<dbReference type="SUPFAM" id="SSF52540">
    <property type="entry name" value="P-loop containing nucleoside triphosphate hydrolases"/>
    <property type="match status" value="1"/>
</dbReference>